<evidence type="ECO:0000256" key="10">
    <source>
        <dbReference type="RuleBase" id="RU004387"/>
    </source>
</evidence>
<dbReference type="OrthoDB" id="89722at2"/>
<dbReference type="GO" id="GO:0006508">
    <property type="term" value="P:proteolysis"/>
    <property type="evidence" value="ECO:0007669"/>
    <property type="project" value="UniProtKB-KW"/>
</dbReference>
<gene>
    <name evidence="12" type="ORF">SAMN03080599_00684</name>
</gene>
<dbReference type="SUPFAM" id="SSF101821">
    <property type="entry name" value="Aminopeptidase/glucanase lid domain"/>
    <property type="match status" value="1"/>
</dbReference>
<dbReference type="NCBIfam" id="NF002600">
    <property type="entry name" value="PRK02256.1"/>
    <property type="match status" value="1"/>
</dbReference>
<organism evidence="12 13">
    <name type="scientific">Acidaminobacter hydrogenoformans DSM 2784</name>
    <dbReference type="NCBI Taxonomy" id="1120920"/>
    <lineage>
        <taxon>Bacteria</taxon>
        <taxon>Bacillati</taxon>
        <taxon>Bacillota</taxon>
        <taxon>Clostridia</taxon>
        <taxon>Peptostreptococcales</taxon>
        <taxon>Acidaminobacteraceae</taxon>
        <taxon>Acidaminobacter</taxon>
    </lineage>
</organism>
<evidence type="ECO:0000256" key="11">
    <source>
        <dbReference type="SAM" id="MobiDB-lite"/>
    </source>
</evidence>
<keyword evidence="4 9" id="KW-0645">Protease</keyword>
<dbReference type="InterPro" id="IPR023358">
    <property type="entry name" value="Peptidase_M18_dom2"/>
</dbReference>
<evidence type="ECO:0000256" key="6">
    <source>
        <dbReference type="ARBA" id="ARBA00022801"/>
    </source>
</evidence>
<dbReference type="STRING" id="1120920.SAMN03080599_00684"/>
<dbReference type="PANTHER" id="PTHR28570:SF2">
    <property type="entry name" value="M18 FAMILY AMINOPEPTIDASE 1-RELATED"/>
    <property type="match status" value="1"/>
</dbReference>
<dbReference type="GO" id="GO:0008270">
    <property type="term" value="F:zinc ion binding"/>
    <property type="evidence" value="ECO:0007669"/>
    <property type="project" value="InterPro"/>
</dbReference>
<sequence>MTISNENTGNSIDAKDRLSHSFPLVWEQLDEKETAAVFEVAERYKAFITASKTERLCAAEILRAAEKNGYRDMDQLPEGYVPKAGDKLYRVNRGKALVMMVLGRSPLETGMHIVGSHIDAPRLDLKPVPLYEDTDMAFFKTHYYGGVKKYQWTSIPLALYGTARKENGELVDIRIGDDAGDPVLFITDLLPHLAKDQVTKPLGEAITGEGLNVLAGSIPRRQKPQETPEGAKGTEPDAGSNGKDKVKSHLLELLEARYGITERELITAELEIVPAGGARDVGLDRGMISSYGHDDRVCAFASLEAILGIEAPDKTAVAYFTDKEEVGSMGNTGAESAFFETTIAELLLLEQGSYHDLMLRRALARTEVLSADVSAGFDPNYAEAYDKRNSGMMGRGLEIMKYTGVRGKSGSSDANGEFFDKVARLFEANAVCWQVGELGKVDQGGGGTIAYILANKGAEVIDCGVPVLSMHAPFEVISKADLYMAAKGYRAFLNR</sequence>
<comment type="similarity">
    <text evidence="2 9">Belongs to the peptidase M18 family.</text>
</comment>
<evidence type="ECO:0000313" key="13">
    <source>
        <dbReference type="Proteomes" id="UP000199208"/>
    </source>
</evidence>
<keyword evidence="5 9" id="KW-0479">Metal-binding</keyword>
<dbReference type="Gene3D" id="3.40.630.10">
    <property type="entry name" value="Zn peptidases"/>
    <property type="match status" value="1"/>
</dbReference>
<dbReference type="Proteomes" id="UP000199208">
    <property type="component" value="Unassembled WGS sequence"/>
</dbReference>
<evidence type="ECO:0000256" key="4">
    <source>
        <dbReference type="ARBA" id="ARBA00022670"/>
    </source>
</evidence>
<dbReference type="GO" id="GO:0008237">
    <property type="term" value="F:metallopeptidase activity"/>
    <property type="evidence" value="ECO:0007669"/>
    <property type="project" value="UniProtKB-KW"/>
</dbReference>
<evidence type="ECO:0000256" key="9">
    <source>
        <dbReference type="RuleBase" id="RU004386"/>
    </source>
</evidence>
<name>A0A1G5RTQ8_9FIRM</name>
<proteinExistence type="inferred from homology"/>
<dbReference type="AlphaFoldDB" id="A0A1G5RTQ8"/>
<dbReference type="Pfam" id="PF02127">
    <property type="entry name" value="Peptidase_M18"/>
    <property type="match status" value="1"/>
</dbReference>
<dbReference type="InterPro" id="IPR001948">
    <property type="entry name" value="Peptidase_M18"/>
</dbReference>
<evidence type="ECO:0000256" key="1">
    <source>
        <dbReference type="ARBA" id="ARBA00001947"/>
    </source>
</evidence>
<evidence type="ECO:0000256" key="8">
    <source>
        <dbReference type="ARBA" id="ARBA00023049"/>
    </source>
</evidence>
<dbReference type="Gene3D" id="2.30.250.10">
    <property type="entry name" value="Aminopeptidase i, Domain 2"/>
    <property type="match status" value="1"/>
</dbReference>
<dbReference type="EC" id="3.4.11.-" evidence="10"/>
<evidence type="ECO:0000256" key="5">
    <source>
        <dbReference type="ARBA" id="ARBA00022723"/>
    </source>
</evidence>
<feature type="region of interest" description="Disordered" evidence="11">
    <location>
        <begin position="216"/>
        <end position="244"/>
    </location>
</feature>
<dbReference type="PRINTS" id="PR00932">
    <property type="entry name" value="AMINO1PTASE"/>
</dbReference>
<keyword evidence="3 9" id="KW-0031">Aminopeptidase</keyword>
<evidence type="ECO:0000256" key="3">
    <source>
        <dbReference type="ARBA" id="ARBA00022438"/>
    </source>
</evidence>
<dbReference type="GO" id="GO:0005737">
    <property type="term" value="C:cytoplasm"/>
    <property type="evidence" value="ECO:0007669"/>
    <property type="project" value="UniProtKB-ARBA"/>
</dbReference>
<evidence type="ECO:0000256" key="7">
    <source>
        <dbReference type="ARBA" id="ARBA00022833"/>
    </source>
</evidence>
<dbReference type="RefSeq" id="WP_092589467.1">
    <property type="nucleotide sequence ID" value="NZ_FMWL01000002.1"/>
</dbReference>
<keyword evidence="7 9" id="KW-0862">Zinc</keyword>
<comment type="cofactor">
    <cofactor evidence="1 10">
        <name>Zn(2+)</name>
        <dbReference type="ChEBI" id="CHEBI:29105"/>
    </cofactor>
</comment>
<dbReference type="EMBL" id="FMWL01000002">
    <property type="protein sequence ID" value="SCZ77238.1"/>
    <property type="molecule type" value="Genomic_DNA"/>
</dbReference>
<protein>
    <recommendedName>
        <fullName evidence="10">M18 family aminopeptidase</fullName>
        <ecNumber evidence="10">3.4.11.-</ecNumber>
    </recommendedName>
</protein>
<keyword evidence="6 9" id="KW-0378">Hydrolase</keyword>
<reference evidence="12 13" key="1">
    <citation type="submission" date="2016-10" db="EMBL/GenBank/DDBJ databases">
        <authorList>
            <person name="de Groot N.N."/>
        </authorList>
    </citation>
    <scope>NUCLEOTIDE SEQUENCE [LARGE SCALE GENOMIC DNA]</scope>
    <source>
        <strain evidence="12 13">DSM 2784</strain>
    </source>
</reference>
<keyword evidence="13" id="KW-1185">Reference proteome</keyword>
<evidence type="ECO:0000313" key="12">
    <source>
        <dbReference type="EMBL" id="SCZ77238.1"/>
    </source>
</evidence>
<evidence type="ECO:0000256" key="2">
    <source>
        <dbReference type="ARBA" id="ARBA00008290"/>
    </source>
</evidence>
<dbReference type="SUPFAM" id="SSF53187">
    <property type="entry name" value="Zn-dependent exopeptidases"/>
    <property type="match status" value="1"/>
</dbReference>
<accession>A0A1G5RTQ8</accession>
<keyword evidence="8 9" id="KW-0482">Metalloprotease</keyword>
<dbReference type="GO" id="GO:0004177">
    <property type="term" value="F:aminopeptidase activity"/>
    <property type="evidence" value="ECO:0007669"/>
    <property type="project" value="UniProtKB-KW"/>
</dbReference>
<dbReference type="PANTHER" id="PTHR28570">
    <property type="entry name" value="ASPARTYL AMINOPEPTIDASE"/>
    <property type="match status" value="1"/>
</dbReference>